<dbReference type="InterPro" id="IPR055557">
    <property type="entry name" value="DUF7133"/>
</dbReference>
<dbReference type="InterPro" id="IPR011042">
    <property type="entry name" value="6-blade_b-propeller_TolB-like"/>
</dbReference>
<dbReference type="Proteomes" id="UP000319576">
    <property type="component" value="Chromosome"/>
</dbReference>
<reference evidence="11 12" key="1">
    <citation type="submission" date="2019-02" db="EMBL/GenBank/DDBJ databases">
        <title>Deep-cultivation of Planctomycetes and their phenomic and genomic characterization uncovers novel biology.</title>
        <authorList>
            <person name="Wiegand S."/>
            <person name="Jogler M."/>
            <person name="Boedeker C."/>
            <person name="Pinto D."/>
            <person name="Vollmers J."/>
            <person name="Rivas-Marin E."/>
            <person name="Kohn T."/>
            <person name="Peeters S.H."/>
            <person name="Heuer A."/>
            <person name="Rast P."/>
            <person name="Oberbeckmann S."/>
            <person name="Bunk B."/>
            <person name="Jeske O."/>
            <person name="Meyerdierks A."/>
            <person name="Storesund J.E."/>
            <person name="Kallscheuer N."/>
            <person name="Luecker S."/>
            <person name="Lage O.M."/>
            <person name="Pohl T."/>
            <person name="Merkel B.J."/>
            <person name="Hornburger P."/>
            <person name="Mueller R.-W."/>
            <person name="Bruemmer F."/>
            <person name="Labrenz M."/>
            <person name="Spormann A.M."/>
            <person name="Op den Camp H."/>
            <person name="Overmann J."/>
            <person name="Amann R."/>
            <person name="Jetten M.S.M."/>
            <person name="Mascher T."/>
            <person name="Medema M.H."/>
            <person name="Devos D.P."/>
            <person name="Kaster A.-K."/>
            <person name="Ovreas L."/>
            <person name="Rohde M."/>
            <person name="Galperin M.Y."/>
            <person name="Jogler C."/>
        </authorList>
    </citation>
    <scope>NUCLEOTIDE SEQUENCE [LARGE SCALE GENOMIC DNA]</scope>
    <source>
        <strain evidence="11 12">ETA_A1</strain>
    </source>
</reference>
<dbReference type="InterPro" id="IPR008979">
    <property type="entry name" value="Galactose-bd-like_sf"/>
</dbReference>
<dbReference type="InterPro" id="IPR028871">
    <property type="entry name" value="BlueCu_1_BS"/>
</dbReference>
<evidence type="ECO:0000313" key="12">
    <source>
        <dbReference type="Proteomes" id="UP000319576"/>
    </source>
</evidence>
<protein>
    <submittedName>
        <fullName evidence="11">Auracyanin-A</fullName>
    </submittedName>
</protein>
<dbReference type="InterPro" id="IPR009056">
    <property type="entry name" value="Cyt_c-like_dom"/>
</dbReference>
<feature type="domain" description="Cytochrome c" evidence="10">
    <location>
        <begin position="1544"/>
        <end position="1684"/>
    </location>
</feature>
<dbReference type="InterPro" id="IPR036909">
    <property type="entry name" value="Cyt_c-like_dom_sf"/>
</dbReference>
<dbReference type="OrthoDB" id="228131at2"/>
<evidence type="ECO:0000256" key="9">
    <source>
        <dbReference type="PROSITE-ProRule" id="PRU00433"/>
    </source>
</evidence>
<dbReference type="GO" id="GO:0009055">
    <property type="term" value="F:electron transfer activity"/>
    <property type="evidence" value="ECO:0007669"/>
    <property type="project" value="InterPro"/>
</dbReference>
<keyword evidence="1" id="KW-0813">Transport</keyword>
<evidence type="ECO:0000256" key="3">
    <source>
        <dbReference type="ARBA" id="ARBA00022723"/>
    </source>
</evidence>
<dbReference type="CDD" id="cd04233">
    <property type="entry name" value="Auracyanin"/>
    <property type="match status" value="1"/>
</dbReference>
<dbReference type="InterPro" id="IPR013830">
    <property type="entry name" value="SGNH_hydro"/>
</dbReference>
<dbReference type="Gene3D" id="2.120.10.30">
    <property type="entry name" value="TolB, C-terminal domain"/>
    <property type="match status" value="1"/>
</dbReference>
<dbReference type="Gene3D" id="2.60.40.420">
    <property type="entry name" value="Cupredoxins - blue copper proteins"/>
    <property type="match status" value="1"/>
</dbReference>
<keyword evidence="2 9" id="KW-0349">Heme</keyword>
<dbReference type="InterPro" id="IPR036514">
    <property type="entry name" value="SGNH_hydro_sf"/>
</dbReference>
<sequence>MPGGRALLVALPLAVAVAAWQRPEPAAAQPAAFRLERGDHVCFVGNTLAERMQHDGWVETYLHARHPEHDLTVRNLGFSGDEVGGYTAQPDFNKRLRSQDFGSADQWLAGAAPVPNPGAVGDKSAVKLNRFENVGTNADVIFAFFGGNESWAGEAGLPKFKQQLGEFVEHVRAQRYNGKTAPQVVLFTPTAVENHKSPNLPRGDDRNKQLALYAAAVKEVAANARVPVVDLYTPTLARFAEAMERLTINGVHFTEDGNRVLAALIDGYLFPTDGKYLPPPDDVLNRIRPAVVEKNALFFQRYRATDGYSVFGGRAWLKFVNGQTNYEVAQRELEVIDQMVRNRDKVVWAAARGRVVKADDSNLPPLIPVVTNKPGKGPGGTHLFLTGEESIKSMTVAKGLKVTLFADEQTFPELINPVQMAFSPDGKLYVAVWPTYPHWTPGQPMNDKLLVLEDTNGDGKADKMTVFADGLHNPTGFEFANGGVLLAGAPDLWFLKDTDGDGKADVRQRVVHGLDTADTHHTANSFVTDPGGAIYFQEGTFHHSQVEDPYGPPKRVANGAVFRYEPRTQRFDVYVTFGFANPHGHVFDRWGQDIVIDGTGAVPFHAPLFSGHLPFPIKHGSPPHVYQQKTRPCAGMEVLSSRHFPPEYDGNLLVTNVIGFQGILRYKLTDSGSSLGAEEQTPLVSSTDPNFRPSDLRVGPDGAVYFTDWHNPIIGHMQHNLRDPSRNRTHGRVYKVTAEGREPSKSPAVAGRMISDLLPLLTHPEDRVRSRVRAELGARDTDAVMLALKDWVRMITSGAVPLQGEELEHALLEAAWLRQAHNVVDPTALERVLRSPDFRARAAAVRILTYQRERIPDALDRLKTAAADEHPRVRLMAVWGASYFTTAEAAEVVFIAQEKPTDQYLTFLMGETMKALEPLVRAAVAAKRPIAFTTPAGARYFLRAVDTDQLLRMEKTAAVSAELLARPGVRDEARRTAATDLAARTGRPLASVLIEAIRDHDARENAADGVTFDLFRLLPTSPAEAPDLHAAVGRLAATGKHALTRQLAFATMVTRDGVEPAWNAGMQTVRTLQDLVAAMPLVRDPGQRAELYPKVESLLTGLPAKLKTADAGKTVRGRFVRVELPGKQRTLTLAEVEVLSDGKNVALRKAAKQVNTGYGGAAGRAVDGNATGEYSAGTSTHTQEGTDEAWWEVDLGREYPIELVRVFNRTDGNLGSRLNNFTLKVLDADRGVAFQQLKNPAPKGKADVAVGAANPERVVRRSAMLALASVRGKEADAFTAVSKFVADADERPAAVSALLRIPAKEWPKDRAKPLLDVVMASIRALPADQKTTPAALDAMQFGEALAGLLPPEEARRARRELSDIGVRVVRVGTLTDQMLYSTDRLVVQAGRPVEFVFENTDIMPHNFVITRPGALAEVGNLAEAFATQPGAAENHYVPPAPPGSILLASNLLAPQQAQQLRFQAPAAPGVYPYVCTYPGHWRRMHGALYVVADLDAYLENPEAYLARNPTEAQDDLLKHIRPRTEWKFDDLAGAVGEMDKAGGRSFANGRQMFTVATCAACHKLGGQGNEFGPDLAKLDAKVFPNSTELLRHVLDPSLRIEDKFATFRFVKTDDTVVTGMILTEKDGVVKVIENPLAAATAKELKLADVASRTKAATSMMPRGLLDRLSRDEVLDLLAYVRAAGDARHRLFGAGHDHHH</sequence>
<dbReference type="SMART" id="SM00607">
    <property type="entry name" value="FTP"/>
    <property type="match status" value="1"/>
</dbReference>
<dbReference type="PROSITE" id="PS00196">
    <property type="entry name" value="COPPER_BLUE"/>
    <property type="match status" value="1"/>
</dbReference>
<dbReference type="Pfam" id="PF00127">
    <property type="entry name" value="Copper-bind"/>
    <property type="match status" value="1"/>
</dbReference>
<keyword evidence="6 9" id="KW-0408">Iron</keyword>
<dbReference type="InterPro" id="IPR000923">
    <property type="entry name" value="BlueCu_1"/>
</dbReference>
<evidence type="ECO:0000313" key="11">
    <source>
        <dbReference type="EMBL" id="QDU19374.1"/>
    </source>
</evidence>
<dbReference type="EMBL" id="CP036273">
    <property type="protein sequence ID" value="QDU19374.1"/>
    <property type="molecule type" value="Genomic_DNA"/>
</dbReference>
<keyword evidence="4" id="KW-0106">Calcium</keyword>
<dbReference type="PANTHER" id="PTHR33546:SF1">
    <property type="entry name" value="LARGE, MULTIFUNCTIONAL SECRETED PROTEIN"/>
    <property type="match status" value="1"/>
</dbReference>
<evidence type="ECO:0000256" key="6">
    <source>
        <dbReference type="ARBA" id="ARBA00023004"/>
    </source>
</evidence>
<evidence type="ECO:0000256" key="7">
    <source>
        <dbReference type="ARBA" id="ARBA00023008"/>
    </source>
</evidence>
<dbReference type="PROSITE" id="PS51007">
    <property type="entry name" value="CYTC"/>
    <property type="match status" value="1"/>
</dbReference>
<dbReference type="InterPro" id="IPR011989">
    <property type="entry name" value="ARM-like"/>
</dbReference>
<evidence type="ECO:0000256" key="5">
    <source>
        <dbReference type="ARBA" id="ARBA00022982"/>
    </source>
</evidence>
<evidence type="ECO:0000256" key="2">
    <source>
        <dbReference type="ARBA" id="ARBA00022617"/>
    </source>
</evidence>
<dbReference type="InterPro" id="IPR016024">
    <property type="entry name" value="ARM-type_fold"/>
</dbReference>
<dbReference type="Gene3D" id="3.40.50.1110">
    <property type="entry name" value="SGNH hydrolase"/>
    <property type="match status" value="1"/>
</dbReference>
<dbReference type="Gene3D" id="1.10.760.10">
    <property type="entry name" value="Cytochrome c-like domain"/>
    <property type="match status" value="1"/>
</dbReference>
<name>A0A517XPF3_9BACT</name>
<dbReference type="SUPFAM" id="SSF49785">
    <property type="entry name" value="Galactose-binding domain-like"/>
    <property type="match status" value="1"/>
</dbReference>
<dbReference type="SUPFAM" id="SSF48371">
    <property type="entry name" value="ARM repeat"/>
    <property type="match status" value="1"/>
</dbReference>
<dbReference type="SUPFAM" id="SSF49503">
    <property type="entry name" value="Cupredoxins"/>
    <property type="match status" value="1"/>
</dbReference>
<accession>A0A517XPF3</accession>
<dbReference type="InterPro" id="IPR008972">
    <property type="entry name" value="Cupredoxin"/>
</dbReference>
<dbReference type="SUPFAM" id="SSF46626">
    <property type="entry name" value="Cytochrome c"/>
    <property type="match status" value="1"/>
</dbReference>
<dbReference type="InterPro" id="IPR013428">
    <property type="entry name" value="Membrane-bound_put_N"/>
</dbReference>
<keyword evidence="3 9" id="KW-0479">Metal-binding</keyword>
<dbReference type="KEGG" id="uli:ETAA1_12980"/>
<dbReference type="NCBIfam" id="TIGR02604">
    <property type="entry name" value="Piru_Ver_Nterm"/>
    <property type="match status" value="1"/>
</dbReference>
<dbReference type="GO" id="GO:0016788">
    <property type="term" value="F:hydrolase activity, acting on ester bonds"/>
    <property type="evidence" value="ECO:0007669"/>
    <property type="project" value="UniProtKB-ARBA"/>
</dbReference>
<keyword evidence="5" id="KW-0249">Electron transport</keyword>
<evidence type="ECO:0000256" key="8">
    <source>
        <dbReference type="ARBA" id="ARBA00023157"/>
    </source>
</evidence>
<keyword evidence="12" id="KW-1185">Reference proteome</keyword>
<dbReference type="Gene3D" id="2.60.120.260">
    <property type="entry name" value="Galactose-binding domain-like"/>
    <property type="match status" value="1"/>
</dbReference>
<dbReference type="Pfam" id="PF00034">
    <property type="entry name" value="Cytochrom_C"/>
    <property type="match status" value="1"/>
</dbReference>
<dbReference type="InterPro" id="IPR013427">
    <property type="entry name" value="Haem-bd_dom_put"/>
</dbReference>
<evidence type="ECO:0000259" key="10">
    <source>
        <dbReference type="PROSITE" id="PS51007"/>
    </source>
</evidence>
<evidence type="ECO:0000256" key="4">
    <source>
        <dbReference type="ARBA" id="ARBA00022837"/>
    </source>
</evidence>
<dbReference type="Pfam" id="PF23500">
    <property type="entry name" value="DUF7133"/>
    <property type="match status" value="2"/>
</dbReference>
<dbReference type="RefSeq" id="WP_145235326.1">
    <property type="nucleotide sequence ID" value="NZ_CP036273.1"/>
</dbReference>
<proteinExistence type="predicted"/>
<dbReference type="Gene3D" id="1.25.10.10">
    <property type="entry name" value="Leucine-rich Repeat Variant"/>
    <property type="match status" value="1"/>
</dbReference>
<dbReference type="PANTHER" id="PTHR33546">
    <property type="entry name" value="LARGE, MULTIFUNCTIONAL SECRETED PROTEIN-RELATED"/>
    <property type="match status" value="1"/>
</dbReference>
<gene>
    <name evidence="11" type="ORF">ETAA1_12980</name>
</gene>
<dbReference type="GO" id="GO:0005507">
    <property type="term" value="F:copper ion binding"/>
    <property type="evidence" value="ECO:0007669"/>
    <property type="project" value="InterPro"/>
</dbReference>
<keyword evidence="7" id="KW-0186">Copper</keyword>
<dbReference type="InterPro" id="IPR006585">
    <property type="entry name" value="FTP1"/>
</dbReference>
<dbReference type="Pfam" id="PF13646">
    <property type="entry name" value="HEAT_2"/>
    <property type="match status" value="1"/>
</dbReference>
<organism evidence="11 12">
    <name type="scientific">Urbifossiella limnaea</name>
    <dbReference type="NCBI Taxonomy" id="2528023"/>
    <lineage>
        <taxon>Bacteria</taxon>
        <taxon>Pseudomonadati</taxon>
        <taxon>Planctomycetota</taxon>
        <taxon>Planctomycetia</taxon>
        <taxon>Gemmatales</taxon>
        <taxon>Gemmataceae</taxon>
        <taxon>Urbifossiella</taxon>
    </lineage>
</organism>
<dbReference type="SUPFAM" id="SSF52266">
    <property type="entry name" value="SGNH hydrolase"/>
    <property type="match status" value="1"/>
</dbReference>
<evidence type="ECO:0000256" key="1">
    <source>
        <dbReference type="ARBA" id="ARBA00022448"/>
    </source>
</evidence>
<dbReference type="SUPFAM" id="SSF63829">
    <property type="entry name" value="Calcium-dependent phosphotriesterase"/>
    <property type="match status" value="1"/>
</dbReference>
<dbReference type="Pfam" id="PF13472">
    <property type="entry name" value="Lipase_GDSL_2"/>
    <property type="match status" value="1"/>
</dbReference>
<dbReference type="NCBIfam" id="TIGR02603">
    <property type="entry name" value="CxxCH_TIGR02603"/>
    <property type="match status" value="1"/>
</dbReference>
<dbReference type="CDD" id="cd01834">
    <property type="entry name" value="SGNH_hydrolase_like_2"/>
    <property type="match status" value="1"/>
</dbReference>
<dbReference type="Pfam" id="PF22633">
    <property type="entry name" value="F5_F8_type_C_2"/>
    <property type="match status" value="1"/>
</dbReference>
<keyword evidence="8" id="KW-1015">Disulfide bond</keyword>
<dbReference type="GO" id="GO:0020037">
    <property type="term" value="F:heme binding"/>
    <property type="evidence" value="ECO:0007669"/>
    <property type="project" value="InterPro"/>
</dbReference>